<keyword evidence="2" id="KW-1185">Reference proteome</keyword>
<comment type="caution">
    <text evidence="1">The sequence shown here is derived from an EMBL/GenBank/DDBJ whole genome shotgun (WGS) entry which is preliminary data.</text>
</comment>
<name>A0ABR6ZU39_9BURK</name>
<accession>A0ABR6ZU39</accession>
<dbReference type="RefSeq" id="WP_186948663.1">
    <property type="nucleotide sequence ID" value="NZ_JACOGF010000009.1"/>
</dbReference>
<organism evidence="1 2">
    <name type="scientific">Undibacterium hunanense</name>
    <dbReference type="NCBI Taxonomy" id="2762292"/>
    <lineage>
        <taxon>Bacteria</taxon>
        <taxon>Pseudomonadati</taxon>
        <taxon>Pseudomonadota</taxon>
        <taxon>Betaproteobacteria</taxon>
        <taxon>Burkholderiales</taxon>
        <taxon>Oxalobacteraceae</taxon>
        <taxon>Undibacterium</taxon>
    </lineage>
</organism>
<protein>
    <submittedName>
        <fullName evidence="1">Uncharacterized protein</fullName>
    </submittedName>
</protein>
<sequence>MFTPEFIDLSKNEYVLLANHNLENQDAINLSVQYNKARIAFGAKHLPPHMKSCRIIYDIRGQSISDLAINEIILALAALCTVEFKR</sequence>
<reference evidence="1 2" key="1">
    <citation type="submission" date="2020-08" db="EMBL/GenBank/DDBJ databases">
        <title>Novel species isolated from subtropical streams in China.</title>
        <authorList>
            <person name="Lu H."/>
        </authorList>
    </citation>
    <scope>NUCLEOTIDE SEQUENCE [LARGE SCALE GENOMIC DNA]</scope>
    <source>
        <strain evidence="1 2">CY18W</strain>
    </source>
</reference>
<gene>
    <name evidence="1" type="ORF">H8L32_18110</name>
</gene>
<dbReference type="Proteomes" id="UP000650424">
    <property type="component" value="Unassembled WGS sequence"/>
</dbReference>
<proteinExistence type="predicted"/>
<dbReference type="EMBL" id="JACOGF010000009">
    <property type="protein sequence ID" value="MBC3919411.1"/>
    <property type="molecule type" value="Genomic_DNA"/>
</dbReference>
<evidence type="ECO:0000313" key="2">
    <source>
        <dbReference type="Proteomes" id="UP000650424"/>
    </source>
</evidence>
<evidence type="ECO:0000313" key="1">
    <source>
        <dbReference type="EMBL" id="MBC3919411.1"/>
    </source>
</evidence>